<evidence type="ECO:0000313" key="7">
    <source>
        <dbReference type="EMBL" id="OIQ77831.1"/>
    </source>
</evidence>
<sequence>MSDLTDTELAGFSKLMFEAAGITLAPTKKALVSGRLARRLQGAGCATFTEYLRHIQRDAKERQQVIDILTTNETYFFREPKHFAYLAEQILPKVEPGRPFRVWSAACSSGEEPYSTAMVLAERLGSRPWDIMASDISTRILEQAQSAVYPMERAEKIPQLYLKAYCLKGVGAQAGYFTLQASLRERVQFRIVNLNAPFPDMGPFDLIFLRNVMIYFNSETKRQICHRLVDALRPGGHLFVGHSENLNGLDVPLQAVQPAVYRKDPGTPRKGT</sequence>
<keyword evidence="5" id="KW-0949">S-adenosyl-L-methionine</keyword>
<keyword evidence="3 7" id="KW-0489">Methyltransferase</keyword>
<dbReference type="EMBL" id="MLJW01001527">
    <property type="protein sequence ID" value="OIQ77831.1"/>
    <property type="molecule type" value="Genomic_DNA"/>
</dbReference>
<comment type="caution">
    <text evidence="7">The sequence shown here is derived from an EMBL/GenBank/DDBJ whole genome shotgun (WGS) entry which is preliminary data.</text>
</comment>
<evidence type="ECO:0000256" key="2">
    <source>
        <dbReference type="ARBA" id="ARBA00012534"/>
    </source>
</evidence>
<dbReference type="InterPro" id="IPR022641">
    <property type="entry name" value="CheR_N"/>
</dbReference>
<dbReference type="InterPro" id="IPR029063">
    <property type="entry name" value="SAM-dependent_MTases_sf"/>
</dbReference>
<comment type="catalytic activity">
    <reaction evidence="1">
        <text>L-glutamyl-[protein] + S-adenosyl-L-methionine = [protein]-L-glutamate 5-O-methyl ester + S-adenosyl-L-homocysteine</text>
        <dbReference type="Rhea" id="RHEA:24452"/>
        <dbReference type="Rhea" id="RHEA-COMP:10208"/>
        <dbReference type="Rhea" id="RHEA-COMP:10311"/>
        <dbReference type="ChEBI" id="CHEBI:29973"/>
        <dbReference type="ChEBI" id="CHEBI:57856"/>
        <dbReference type="ChEBI" id="CHEBI:59789"/>
        <dbReference type="ChEBI" id="CHEBI:82795"/>
        <dbReference type="EC" id="2.1.1.80"/>
    </reaction>
</comment>
<organism evidence="7">
    <name type="scientific">mine drainage metagenome</name>
    <dbReference type="NCBI Taxonomy" id="410659"/>
    <lineage>
        <taxon>unclassified sequences</taxon>
        <taxon>metagenomes</taxon>
        <taxon>ecological metagenomes</taxon>
    </lineage>
</organism>
<dbReference type="PANTHER" id="PTHR24422:SF26">
    <property type="entry name" value="CHEMOTAXIS PROTEIN METHYLTRANSFERASE"/>
    <property type="match status" value="1"/>
</dbReference>
<dbReference type="Pfam" id="PF01739">
    <property type="entry name" value="CheR"/>
    <property type="match status" value="1"/>
</dbReference>
<feature type="domain" description="CheR-type methyltransferase" evidence="6">
    <location>
        <begin position="1"/>
        <end position="266"/>
    </location>
</feature>
<dbReference type="SUPFAM" id="SSF47757">
    <property type="entry name" value="Chemotaxis receptor methyltransferase CheR, N-terminal domain"/>
    <property type="match status" value="1"/>
</dbReference>
<evidence type="ECO:0000256" key="1">
    <source>
        <dbReference type="ARBA" id="ARBA00001541"/>
    </source>
</evidence>
<accession>A0A1J5QCV7</accession>
<dbReference type="PROSITE" id="PS50123">
    <property type="entry name" value="CHER"/>
    <property type="match status" value="1"/>
</dbReference>
<dbReference type="Gene3D" id="3.40.50.150">
    <property type="entry name" value="Vaccinia Virus protein VP39"/>
    <property type="match status" value="1"/>
</dbReference>
<dbReference type="AlphaFoldDB" id="A0A1J5QCV7"/>
<protein>
    <recommendedName>
        <fullName evidence="2">protein-glutamate O-methyltransferase</fullName>
        <ecNumber evidence="2">2.1.1.80</ecNumber>
    </recommendedName>
</protein>
<gene>
    <name evidence="7" type="primary">cheR_14</name>
    <name evidence="7" type="ORF">GALL_404750</name>
</gene>
<evidence type="ECO:0000256" key="3">
    <source>
        <dbReference type="ARBA" id="ARBA00022603"/>
    </source>
</evidence>
<reference evidence="7" key="1">
    <citation type="submission" date="2016-10" db="EMBL/GenBank/DDBJ databases">
        <title>Sequence of Gallionella enrichment culture.</title>
        <authorList>
            <person name="Poehlein A."/>
            <person name="Muehling M."/>
            <person name="Daniel R."/>
        </authorList>
    </citation>
    <scope>NUCLEOTIDE SEQUENCE</scope>
</reference>
<dbReference type="InterPro" id="IPR036804">
    <property type="entry name" value="CheR_N_sf"/>
</dbReference>
<proteinExistence type="predicted"/>
<evidence type="ECO:0000256" key="5">
    <source>
        <dbReference type="ARBA" id="ARBA00022691"/>
    </source>
</evidence>
<keyword evidence="4 7" id="KW-0808">Transferase</keyword>
<dbReference type="InterPro" id="IPR022642">
    <property type="entry name" value="CheR_C"/>
</dbReference>
<dbReference type="SUPFAM" id="SSF53335">
    <property type="entry name" value="S-adenosyl-L-methionine-dependent methyltransferases"/>
    <property type="match status" value="1"/>
</dbReference>
<evidence type="ECO:0000256" key="4">
    <source>
        <dbReference type="ARBA" id="ARBA00022679"/>
    </source>
</evidence>
<dbReference type="GO" id="GO:0008983">
    <property type="term" value="F:protein-glutamate O-methyltransferase activity"/>
    <property type="evidence" value="ECO:0007669"/>
    <property type="project" value="UniProtKB-EC"/>
</dbReference>
<dbReference type="CDD" id="cd02440">
    <property type="entry name" value="AdoMet_MTases"/>
    <property type="match status" value="1"/>
</dbReference>
<dbReference type="PANTHER" id="PTHR24422">
    <property type="entry name" value="CHEMOTAXIS PROTEIN METHYLTRANSFERASE"/>
    <property type="match status" value="1"/>
</dbReference>
<dbReference type="Gene3D" id="1.10.155.10">
    <property type="entry name" value="Chemotaxis receptor methyltransferase CheR, N-terminal domain"/>
    <property type="match status" value="1"/>
</dbReference>
<dbReference type="InterPro" id="IPR000780">
    <property type="entry name" value="CheR_MeTrfase"/>
</dbReference>
<dbReference type="InterPro" id="IPR050903">
    <property type="entry name" value="Bact_Chemotaxis_MeTrfase"/>
</dbReference>
<dbReference type="Pfam" id="PF03705">
    <property type="entry name" value="CheR_N"/>
    <property type="match status" value="1"/>
</dbReference>
<dbReference type="SMART" id="SM00138">
    <property type="entry name" value="MeTrc"/>
    <property type="match status" value="1"/>
</dbReference>
<dbReference type="InterPro" id="IPR026024">
    <property type="entry name" value="Chemotaxis_MeTrfase_CheR"/>
</dbReference>
<dbReference type="EC" id="2.1.1.80" evidence="2"/>
<evidence type="ECO:0000259" key="6">
    <source>
        <dbReference type="PROSITE" id="PS50123"/>
    </source>
</evidence>
<dbReference type="PIRSF" id="PIRSF000410">
    <property type="entry name" value="CheR"/>
    <property type="match status" value="1"/>
</dbReference>
<name>A0A1J5QCV7_9ZZZZ</name>
<dbReference type="GO" id="GO:0032259">
    <property type="term" value="P:methylation"/>
    <property type="evidence" value="ECO:0007669"/>
    <property type="project" value="UniProtKB-KW"/>
</dbReference>
<dbReference type="PRINTS" id="PR00996">
    <property type="entry name" value="CHERMTFRASE"/>
</dbReference>